<dbReference type="InterPro" id="IPR015797">
    <property type="entry name" value="NUDIX_hydrolase-like_dom_sf"/>
</dbReference>
<dbReference type="GO" id="GO:0005634">
    <property type="term" value="C:nucleus"/>
    <property type="evidence" value="ECO:0007669"/>
    <property type="project" value="UniProtKB-SubCell"/>
</dbReference>
<dbReference type="SUPFAM" id="SSF55811">
    <property type="entry name" value="Nudix"/>
    <property type="match status" value="1"/>
</dbReference>
<evidence type="ECO:0000256" key="2">
    <source>
        <dbReference type="ARBA" id="ARBA00004173"/>
    </source>
</evidence>
<evidence type="ECO:0000256" key="3">
    <source>
        <dbReference type="ARBA" id="ARBA00004496"/>
    </source>
</evidence>
<evidence type="ECO:0000256" key="10">
    <source>
        <dbReference type="ARBA" id="ARBA00068898"/>
    </source>
</evidence>
<dbReference type="InterPro" id="IPR003293">
    <property type="entry name" value="Nudix_hydrolase6-like"/>
</dbReference>
<dbReference type="PROSITE" id="PS00893">
    <property type="entry name" value="NUDIX_BOX"/>
    <property type="match status" value="1"/>
</dbReference>
<dbReference type="GO" id="GO:0005739">
    <property type="term" value="C:mitochondrion"/>
    <property type="evidence" value="ECO:0007669"/>
    <property type="project" value="UniProtKB-SubCell"/>
</dbReference>
<organism evidence="12 13">
    <name type="scientific">Discostella pseudostelligera</name>
    <dbReference type="NCBI Taxonomy" id="259834"/>
    <lineage>
        <taxon>Eukaryota</taxon>
        <taxon>Sar</taxon>
        <taxon>Stramenopiles</taxon>
        <taxon>Ochrophyta</taxon>
        <taxon>Bacillariophyta</taxon>
        <taxon>Coscinodiscophyceae</taxon>
        <taxon>Thalassiosirophycidae</taxon>
        <taxon>Stephanodiscales</taxon>
        <taxon>Stephanodiscaceae</taxon>
        <taxon>Discostella</taxon>
    </lineage>
</organism>
<dbReference type="Proteomes" id="UP001530293">
    <property type="component" value="Unassembled WGS sequence"/>
</dbReference>
<keyword evidence="8" id="KW-0539">Nucleus</keyword>
<dbReference type="Pfam" id="PF18290">
    <property type="entry name" value="Nudix_hydro"/>
    <property type="match status" value="1"/>
</dbReference>
<accession>A0ABD3MQA0</accession>
<evidence type="ECO:0000256" key="8">
    <source>
        <dbReference type="ARBA" id="ARBA00023242"/>
    </source>
</evidence>
<dbReference type="GO" id="GO:0016787">
    <property type="term" value="F:hydrolase activity"/>
    <property type="evidence" value="ECO:0007669"/>
    <property type="project" value="UniProtKB-KW"/>
</dbReference>
<evidence type="ECO:0000256" key="6">
    <source>
        <dbReference type="ARBA" id="ARBA00022801"/>
    </source>
</evidence>
<evidence type="ECO:0000256" key="7">
    <source>
        <dbReference type="ARBA" id="ARBA00023128"/>
    </source>
</evidence>
<reference evidence="12 13" key="1">
    <citation type="submission" date="2024-10" db="EMBL/GenBank/DDBJ databases">
        <title>Updated reference genomes for cyclostephanoid diatoms.</title>
        <authorList>
            <person name="Roberts W.R."/>
            <person name="Alverson A.J."/>
        </authorList>
    </citation>
    <scope>NUCLEOTIDE SEQUENCE [LARGE SCALE GENOMIC DNA]</scope>
    <source>
        <strain evidence="12 13">AJA232-27</strain>
    </source>
</reference>
<dbReference type="InterPro" id="IPR000086">
    <property type="entry name" value="NUDIX_hydrolase_dom"/>
</dbReference>
<dbReference type="PANTHER" id="PTHR13994:SF13">
    <property type="entry name" value="FI03680P"/>
    <property type="match status" value="1"/>
</dbReference>
<comment type="caution">
    <text evidence="12">The sequence shown here is derived from an EMBL/GenBank/DDBJ whole genome shotgun (WGS) entry which is preliminary data.</text>
</comment>
<evidence type="ECO:0000256" key="9">
    <source>
        <dbReference type="ARBA" id="ARBA00057091"/>
    </source>
</evidence>
<evidence type="ECO:0000313" key="13">
    <source>
        <dbReference type="Proteomes" id="UP001530293"/>
    </source>
</evidence>
<keyword evidence="7" id="KW-0496">Mitochondrion</keyword>
<feature type="domain" description="Nudix hydrolase" evidence="11">
    <location>
        <begin position="236"/>
        <end position="366"/>
    </location>
</feature>
<dbReference type="CDD" id="cd04670">
    <property type="entry name" value="NUDIX_ASFGF2_Nudt6"/>
    <property type="match status" value="1"/>
</dbReference>
<keyword evidence="5" id="KW-0963">Cytoplasm</keyword>
<keyword evidence="13" id="KW-1185">Reference proteome</keyword>
<dbReference type="InterPro" id="IPR040618">
    <property type="entry name" value="Pre-Nudix"/>
</dbReference>
<evidence type="ECO:0000256" key="4">
    <source>
        <dbReference type="ARBA" id="ARBA00005582"/>
    </source>
</evidence>
<dbReference type="Gene3D" id="3.90.79.10">
    <property type="entry name" value="Nucleoside Triphosphate Pyrophosphohydrolase"/>
    <property type="match status" value="1"/>
</dbReference>
<evidence type="ECO:0000259" key="11">
    <source>
        <dbReference type="PROSITE" id="PS51462"/>
    </source>
</evidence>
<proteinExistence type="inferred from homology"/>
<dbReference type="FunFam" id="3.90.79.10:FF:000027">
    <property type="entry name" value="nucleoside diphosphate-linked moiety X motif 6"/>
    <property type="match status" value="1"/>
</dbReference>
<protein>
    <recommendedName>
        <fullName evidence="10">Nucleoside diphosphate-linked moiety X motif 6</fullName>
    </recommendedName>
</protein>
<comment type="subcellular location">
    <subcellularLocation>
        <location evidence="3">Cytoplasm</location>
    </subcellularLocation>
    <subcellularLocation>
        <location evidence="2">Mitochondrion</location>
    </subcellularLocation>
    <subcellularLocation>
        <location evidence="1">Nucleus</location>
    </subcellularLocation>
</comment>
<dbReference type="Pfam" id="PF00293">
    <property type="entry name" value="NUDIX"/>
    <property type="match status" value="1"/>
</dbReference>
<evidence type="ECO:0000256" key="1">
    <source>
        <dbReference type="ARBA" id="ARBA00004123"/>
    </source>
</evidence>
<comment type="function">
    <text evidence="9">May contribute to the regulation of cell proliferation.</text>
</comment>
<keyword evidence="6" id="KW-0378">Hydrolase</keyword>
<evidence type="ECO:0000256" key="5">
    <source>
        <dbReference type="ARBA" id="ARBA00022490"/>
    </source>
</evidence>
<gene>
    <name evidence="12" type="ORF">ACHAWU_009451</name>
</gene>
<dbReference type="InterPro" id="IPR020084">
    <property type="entry name" value="NUDIX_hydrolase_CS"/>
</dbReference>
<dbReference type="PROSITE" id="PS51462">
    <property type="entry name" value="NUDIX"/>
    <property type="match status" value="1"/>
</dbReference>
<dbReference type="EMBL" id="JALLBG020000099">
    <property type="protein sequence ID" value="KAL3765083.1"/>
    <property type="molecule type" value="Genomic_DNA"/>
</dbReference>
<dbReference type="Gene3D" id="3.40.630.30">
    <property type="match status" value="1"/>
</dbReference>
<evidence type="ECO:0000313" key="12">
    <source>
        <dbReference type="EMBL" id="KAL3765083.1"/>
    </source>
</evidence>
<name>A0ABD3MQA0_9STRA</name>
<dbReference type="PANTHER" id="PTHR13994">
    <property type="entry name" value="NUDIX HYDROLASE RELATED"/>
    <property type="match status" value="1"/>
</dbReference>
<sequence length="421" mass="45074">MKTGLLLLQSIASSAFRSGRSSYTAQQWSKCSAVRKSGAAAGAALFAAAATGAASAGVGLTGVVVGGGGSSGGVGIRCRASSTAMCSSSDDDPGVLTTGIPAAPIAPPTRNPRRYIDVPDNAPKHNPLMPFPESSLSHDTYSGVTLDLTTLTADQLSASSIADADTFGIMLGKALDIWTLEKRRGIWIKIPTSHAQLIAPACTQHGFDFQHAEPGYCVLTKWLPKESESRLPNGPTHQVGIGALVIHPVTGKMLAVQERSGPAAKRKLWKMPTGLTDPGEDIAVAAVRELKEETGLDCTFDKIICFRQSHGGLFGRSDMFFVCLCKLAPKYEERLKEGGEVELLPQEEEILMADWIDMEFYANQETWKESPLYKEMNGAMIHAARNGIEYSSRDESHGFVAKKLPVGFRPGSNTIYVSSKL</sequence>
<dbReference type="AlphaFoldDB" id="A0ABD3MQA0"/>
<comment type="similarity">
    <text evidence="4">Belongs to the Nudix hydrolase family.</text>
</comment>